<evidence type="ECO:0000256" key="2">
    <source>
        <dbReference type="ARBA" id="ARBA00023239"/>
    </source>
</evidence>
<gene>
    <name evidence="3" type="ORF">RY831_23225</name>
</gene>
<reference evidence="3 4" key="1">
    <citation type="submission" date="2023-10" db="EMBL/GenBank/DDBJ databases">
        <title>Noviherbaspirillum sp. CPCC 100848 genome assembly.</title>
        <authorList>
            <person name="Li X.Y."/>
            <person name="Fang X.M."/>
        </authorList>
    </citation>
    <scope>NUCLEOTIDE SEQUENCE [LARGE SCALE GENOMIC DNA]</scope>
    <source>
        <strain evidence="3 4">CPCC 100848</strain>
    </source>
</reference>
<dbReference type="Gene3D" id="1.10.12.10">
    <property type="entry name" value="Lyase 2-enoyl-coa Hydratase, Chain A, domain 2"/>
    <property type="match status" value="1"/>
</dbReference>
<accession>A0ABU6JEX2</accession>
<dbReference type="PANTHER" id="PTHR11941">
    <property type="entry name" value="ENOYL-COA HYDRATASE-RELATED"/>
    <property type="match status" value="1"/>
</dbReference>
<dbReference type="RefSeq" id="WP_326508765.1">
    <property type="nucleotide sequence ID" value="NZ_JAWIIV010000025.1"/>
</dbReference>
<proteinExistence type="inferred from homology"/>
<dbReference type="PANTHER" id="PTHR11941:SF54">
    <property type="entry name" value="ENOYL-COA HYDRATASE, MITOCHONDRIAL"/>
    <property type="match status" value="1"/>
</dbReference>
<evidence type="ECO:0000313" key="3">
    <source>
        <dbReference type="EMBL" id="MEC4722085.1"/>
    </source>
</evidence>
<comment type="caution">
    <text evidence="3">The sequence shown here is derived from an EMBL/GenBank/DDBJ whole genome shotgun (WGS) entry which is preliminary data.</text>
</comment>
<keyword evidence="4" id="KW-1185">Reference proteome</keyword>
<dbReference type="NCBIfam" id="NF006013">
    <property type="entry name" value="PRK08150.1"/>
    <property type="match status" value="1"/>
</dbReference>
<sequence length="262" mass="28304">MDQPYITDSLSVQLVGPVAIVSINRVAKRNALNDDAIRGLHSFFEHPLKDIKAVIVQGNGDHFCAGLDLSEVRGRSAVEAMHHSRSWHHAFERIQFGRVPVISVMKGATVGGGMELAASTHIRIAEPSAFYALPEGQRGLFVGGGGSVRIPRLIGVPCMMDMMLTGRVLSAEEGHRAGMSQYLAGDGEGLDKALELARRIADNVPTTNYAVMHVLPRVAEQSIHDGLMTEALMAAVAQSDPATQERLTAFVEHKLNKVRPGQ</sequence>
<dbReference type="EMBL" id="JAWIIV010000025">
    <property type="protein sequence ID" value="MEC4722085.1"/>
    <property type="molecule type" value="Genomic_DNA"/>
</dbReference>
<dbReference type="Pfam" id="PF00378">
    <property type="entry name" value="ECH_1"/>
    <property type="match status" value="1"/>
</dbReference>
<dbReference type="CDD" id="cd06558">
    <property type="entry name" value="crotonase-like"/>
    <property type="match status" value="1"/>
</dbReference>
<dbReference type="Gene3D" id="3.90.226.10">
    <property type="entry name" value="2-enoyl-CoA Hydratase, Chain A, domain 1"/>
    <property type="match status" value="1"/>
</dbReference>
<dbReference type="InterPro" id="IPR029045">
    <property type="entry name" value="ClpP/crotonase-like_dom_sf"/>
</dbReference>
<name>A0ABU6JEX2_9BURK</name>
<keyword evidence="2" id="KW-0456">Lyase</keyword>
<dbReference type="InterPro" id="IPR001753">
    <property type="entry name" value="Enoyl-CoA_hydra/iso"/>
</dbReference>
<dbReference type="SUPFAM" id="SSF52096">
    <property type="entry name" value="ClpP/crotonase"/>
    <property type="match status" value="1"/>
</dbReference>
<evidence type="ECO:0000256" key="1">
    <source>
        <dbReference type="ARBA" id="ARBA00005254"/>
    </source>
</evidence>
<dbReference type="Proteomes" id="UP001352263">
    <property type="component" value="Unassembled WGS sequence"/>
</dbReference>
<evidence type="ECO:0000313" key="4">
    <source>
        <dbReference type="Proteomes" id="UP001352263"/>
    </source>
</evidence>
<dbReference type="InterPro" id="IPR014748">
    <property type="entry name" value="Enoyl-CoA_hydra_C"/>
</dbReference>
<organism evidence="3 4">
    <name type="scientific">Noviherbaspirillum album</name>
    <dbReference type="NCBI Taxonomy" id="3080276"/>
    <lineage>
        <taxon>Bacteria</taxon>
        <taxon>Pseudomonadati</taxon>
        <taxon>Pseudomonadota</taxon>
        <taxon>Betaproteobacteria</taxon>
        <taxon>Burkholderiales</taxon>
        <taxon>Oxalobacteraceae</taxon>
        <taxon>Noviherbaspirillum</taxon>
    </lineage>
</organism>
<protein>
    <submittedName>
        <fullName evidence="3">Crotonase/enoyl-CoA hydratase family protein</fullName>
    </submittedName>
</protein>
<comment type="similarity">
    <text evidence="1">Belongs to the enoyl-CoA hydratase/isomerase family.</text>
</comment>